<keyword evidence="1" id="KW-0677">Repeat</keyword>
<protein>
    <submittedName>
        <fullName evidence="4">Ankyrin repeat protein with 6 ankyrin repeats</fullName>
    </submittedName>
</protein>
<dbReference type="GO" id="GO:0045944">
    <property type="term" value="P:positive regulation of transcription by RNA polymerase II"/>
    <property type="evidence" value="ECO:0007669"/>
    <property type="project" value="TreeGrafter"/>
</dbReference>
<feature type="repeat" description="ANK" evidence="3">
    <location>
        <begin position="153"/>
        <end position="185"/>
    </location>
</feature>
<evidence type="ECO:0000256" key="1">
    <source>
        <dbReference type="ARBA" id="ARBA00022737"/>
    </source>
</evidence>
<sequence length="423" mass="48226">MNNGNLLHELYHAVRYDNIGNVESILAQDMSLIDSIHDAVYDEGGLVLVVNASALHTAVLYKRIDIATILLNSGANPNVKDKVGFTPLHYALSKYNANMVMLLLNNGADPNVPSYENCITPLHCVVTYDYYNTDRIELVVSRGGGNIHAQKNNGRTVLHDAAEYGQRDIVEYLLAKNADALLGDNSGKIPAHFAAQYGYKDTVKLFLDKDYNIINLQDNDGQTVLHLAVLRYYAFLNRKPNEEYIRYEERGFSKDERLDALGYSEEWINTMYDHGDIDFSSKNKDGYTVLDLALAIELDLATEHDQHKISKLLQEKRLSWREEVVYNTNKLLLKTAEEKKKISEISEVLEKIISEVLEKTDKEKKVEILEILEKNDNSIDVLFEYWHNLPTEMTNKILHYCDDDTLVEFQHLNKEVMGGCTNS</sequence>
<dbReference type="SUPFAM" id="SSF48403">
    <property type="entry name" value="Ankyrin repeat"/>
    <property type="match status" value="1"/>
</dbReference>
<dbReference type="Proteomes" id="UP000001565">
    <property type="component" value="Chromosome"/>
</dbReference>
<reference evidence="4 5" key="1">
    <citation type="journal article" date="2007" name="Proc. Natl. Acad. Sci. U.S.A.">
        <title>The Orientia tsutsugamushi genome reveals massive proliferation of conjugative type IV secretion system and host-cell interaction genes.</title>
        <authorList>
            <person name="Cho N.-H."/>
            <person name="Kim H.-R."/>
            <person name="Lee J.-H."/>
            <person name="Kim S.-Y."/>
            <person name="Kim J."/>
            <person name="Cha S."/>
            <person name="Kim S.-Y."/>
            <person name="Darby A.C."/>
            <person name="Fuxelius H.-H."/>
            <person name="Yin J."/>
            <person name="Kim J.H."/>
            <person name="Kim J."/>
            <person name="Lee S.J."/>
            <person name="Koh Y.-S."/>
            <person name="Jang W.-J."/>
            <person name="Park K.-H."/>
            <person name="Andersson S.G.E."/>
            <person name="Choi M.-S."/>
            <person name="Kim I.-S."/>
        </authorList>
    </citation>
    <scope>NUCLEOTIDE SEQUENCE [LARGE SCALE GENOMIC DNA]</scope>
    <source>
        <strain evidence="4 5">Boryong</strain>
    </source>
</reference>
<dbReference type="PANTHER" id="PTHR24193:SF121">
    <property type="entry name" value="ADA2A-CONTAINING COMPLEX COMPONENT 3, ISOFORM D"/>
    <property type="match status" value="1"/>
</dbReference>
<name>A5CC01_ORITB</name>
<evidence type="ECO:0000256" key="3">
    <source>
        <dbReference type="PROSITE-ProRule" id="PRU00023"/>
    </source>
</evidence>
<gene>
    <name evidence="4" type="primary">ank1D1</name>
    <name evidence="4" type="ordered locus">OTBS_0071</name>
</gene>
<dbReference type="PROSITE" id="PS50088">
    <property type="entry name" value="ANK_REPEAT"/>
    <property type="match status" value="3"/>
</dbReference>
<evidence type="ECO:0000313" key="4">
    <source>
        <dbReference type="EMBL" id="CAM79137.1"/>
    </source>
</evidence>
<dbReference type="eggNOG" id="COG0666">
    <property type="taxonomic scope" value="Bacteria"/>
</dbReference>
<dbReference type="Gene3D" id="1.25.40.20">
    <property type="entry name" value="Ankyrin repeat-containing domain"/>
    <property type="match status" value="1"/>
</dbReference>
<dbReference type="GO" id="GO:0000976">
    <property type="term" value="F:transcription cis-regulatory region binding"/>
    <property type="evidence" value="ECO:0007669"/>
    <property type="project" value="TreeGrafter"/>
</dbReference>
<dbReference type="PROSITE" id="PS50297">
    <property type="entry name" value="ANK_REP_REGION"/>
    <property type="match status" value="3"/>
</dbReference>
<dbReference type="HOGENOM" id="CLU_701783_0_0_5"/>
<dbReference type="PANTHER" id="PTHR24193">
    <property type="entry name" value="ANKYRIN REPEAT PROTEIN"/>
    <property type="match status" value="1"/>
</dbReference>
<feature type="repeat" description="ANK" evidence="3">
    <location>
        <begin position="83"/>
        <end position="115"/>
    </location>
</feature>
<dbReference type="InterPro" id="IPR002110">
    <property type="entry name" value="Ankyrin_rpt"/>
</dbReference>
<dbReference type="SMART" id="SM00248">
    <property type="entry name" value="ANK"/>
    <property type="match status" value="5"/>
</dbReference>
<dbReference type="EMBL" id="AM494475">
    <property type="protein sequence ID" value="CAM79137.1"/>
    <property type="molecule type" value="Genomic_DNA"/>
</dbReference>
<dbReference type="Pfam" id="PF13637">
    <property type="entry name" value="Ank_4"/>
    <property type="match status" value="1"/>
</dbReference>
<organism evidence="4 5">
    <name type="scientific">Orientia tsutsugamushi (strain Boryong)</name>
    <name type="common">Rickettsia tsutsugamushi</name>
    <dbReference type="NCBI Taxonomy" id="357244"/>
    <lineage>
        <taxon>Bacteria</taxon>
        <taxon>Pseudomonadati</taxon>
        <taxon>Pseudomonadota</taxon>
        <taxon>Alphaproteobacteria</taxon>
        <taxon>Rickettsiales</taxon>
        <taxon>Rickettsiaceae</taxon>
        <taxon>Rickettsieae</taxon>
        <taxon>Orientia</taxon>
    </lineage>
</organism>
<dbReference type="AlphaFoldDB" id="A5CC01"/>
<evidence type="ECO:0000256" key="2">
    <source>
        <dbReference type="ARBA" id="ARBA00023043"/>
    </source>
</evidence>
<dbReference type="InterPro" id="IPR036770">
    <property type="entry name" value="Ankyrin_rpt-contain_sf"/>
</dbReference>
<dbReference type="KEGG" id="ots:OTBS_0071"/>
<dbReference type="InterPro" id="IPR050663">
    <property type="entry name" value="Ankyrin-SOCS_Box"/>
</dbReference>
<feature type="repeat" description="ANK" evidence="3">
    <location>
        <begin position="50"/>
        <end position="82"/>
    </location>
</feature>
<keyword evidence="2 3" id="KW-0040">ANK repeat</keyword>
<evidence type="ECO:0000313" key="5">
    <source>
        <dbReference type="Proteomes" id="UP000001565"/>
    </source>
</evidence>
<proteinExistence type="predicted"/>
<accession>A5CC01</accession>
<dbReference type="RefSeq" id="WP_011944257.1">
    <property type="nucleotide sequence ID" value="NC_009488.1"/>
</dbReference>
<dbReference type="Pfam" id="PF12796">
    <property type="entry name" value="Ank_2"/>
    <property type="match status" value="2"/>
</dbReference>